<dbReference type="PANTHER" id="PTHR45947:SF13">
    <property type="entry name" value="TRANSFERASE"/>
    <property type="match status" value="1"/>
</dbReference>
<dbReference type="InterPro" id="IPR028098">
    <property type="entry name" value="Glyco_trans_4-like_N"/>
</dbReference>
<dbReference type="GO" id="GO:0016757">
    <property type="term" value="F:glycosyltransferase activity"/>
    <property type="evidence" value="ECO:0007669"/>
    <property type="project" value="InterPro"/>
</dbReference>
<evidence type="ECO:0000313" key="3">
    <source>
        <dbReference type="EMBL" id="OXG08339.1"/>
    </source>
</evidence>
<comment type="caution">
    <text evidence="3">The sequence shown here is derived from an EMBL/GenBank/DDBJ whole genome shotgun (WGS) entry which is preliminary data.</text>
</comment>
<dbReference type="EMBL" id="MUGS01000006">
    <property type="protein sequence ID" value="OXG08339.1"/>
    <property type="molecule type" value="Genomic_DNA"/>
</dbReference>
<dbReference type="Pfam" id="PF13439">
    <property type="entry name" value="Glyco_transf_4"/>
    <property type="match status" value="1"/>
</dbReference>
<dbReference type="OrthoDB" id="9787111at2"/>
<feature type="domain" description="Glycosyltransferase subfamily 4-like N-terminal" evidence="2">
    <location>
        <begin position="14"/>
        <end position="128"/>
    </location>
</feature>
<evidence type="ECO:0000259" key="2">
    <source>
        <dbReference type="Pfam" id="PF13439"/>
    </source>
</evidence>
<organism evidence="3 4">
    <name type="scientific">Flavobacterium araucananum</name>
    <dbReference type="NCBI Taxonomy" id="946678"/>
    <lineage>
        <taxon>Bacteria</taxon>
        <taxon>Pseudomonadati</taxon>
        <taxon>Bacteroidota</taxon>
        <taxon>Flavobacteriia</taxon>
        <taxon>Flavobacteriales</taxon>
        <taxon>Flavobacteriaceae</taxon>
        <taxon>Flavobacterium</taxon>
    </lineage>
</organism>
<dbReference type="SUPFAM" id="SSF53756">
    <property type="entry name" value="UDP-Glycosyltransferase/glycogen phosphorylase"/>
    <property type="match status" value="1"/>
</dbReference>
<dbReference type="PANTHER" id="PTHR45947">
    <property type="entry name" value="SULFOQUINOVOSYL TRANSFERASE SQD2"/>
    <property type="match status" value="1"/>
</dbReference>
<dbReference type="InterPro" id="IPR050194">
    <property type="entry name" value="Glycosyltransferase_grp1"/>
</dbReference>
<protein>
    <recommendedName>
        <fullName evidence="5">Glycosyl transferase</fullName>
    </recommendedName>
</protein>
<accession>A0A227PEL6</accession>
<name>A0A227PEL6_9FLAO</name>
<dbReference type="RefSeq" id="WP_089478646.1">
    <property type="nucleotide sequence ID" value="NZ_MUGS01000006.1"/>
</dbReference>
<evidence type="ECO:0008006" key="5">
    <source>
        <dbReference type="Google" id="ProtNLM"/>
    </source>
</evidence>
<dbReference type="Proteomes" id="UP000214684">
    <property type="component" value="Unassembled WGS sequence"/>
</dbReference>
<reference evidence="3 4" key="1">
    <citation type="submission" date="2016-11" db="EMBL/GenBank/DDBJ databases">
        <title>Whole genomes of Flavobacteriaceae.</title>
        <authorList>
            <person name="Stine C."/>
            <person name="Li C."/>
            <person name="Tadesse D."/>
        </authorList>
    </citation>
    <scope>NUCLEOTIDE SEQUENCE [LARGE SCALE GENOMIC DNA]</scope>
    <source>
        <strain evidence="3 4">DSM 24704</strain>
    </source>
</reference>
<gene>
    <name evidence="3" type="ORF">B0A64_06145</name>
</gene>
<dbReference type="AlphaFoldDB" id="A0A227PEL6"/>
<evidence type="ECO:0000259" key="1">
    <source>
        <dbReference type="Pfam" id="PF00534"/>
    </source>
</evidence>
<proteinExistence type="predicted"/>
<dbReference type="Pfam" id="PF00534">
    <property type="entry name" value="Glycos_transf_1"/>
    <property type="match status" value="1"/>
</dbReference>
<evidence type="ECO:0000313" key="4">
    <source>
        <dbReference type="Proteomes" id="UP000214684"/>
    </source>
</evidence>
<feature type="domain" description="Glycosyl transferase family 1" evidence="1">
    <location>
        <begin position="227"/>
        <end position="370"/>
    </location>
</feature>
<sequence>MKILQINKYHYIRGGSDSVYFNSGELLKKKGHEVIYFAMNFDENVSCSEEKYFAENKDFSTSSLRKKVANLPSFFYNKNAEKKLLSLIETEKPDIAHLHIFYGSLTSSILKILKEKKIPTVVSVHDYKFICPSYILIDGQNRVCENCKGKNYFNAIRNKCIKNSYAFSSIFALEAYYRDYFFPLNQMFNKLIFVSKFSANIHGIYKPELSNITTHLYNFDPLLGLKKHNSNKGEYFLYAGRISREKGIKTLIKAASFLFNINLKIVGTGENIIEYKELATPNVAFLGFQKGEQLRETIANASFVIVPSEWYENNPMAIIEAYSIGKPVIAANIGGIPEIVRNGTTGFLFESGNSEDLIKQLERANNLSELEYKIMSDNAFLYANQEFSSEVHYQNLITIYNDAFTVSN</sequence>
<dbReference type="Gene3D" id="3.40.50.2000">
    <property type="entry name" value="Glycogen Phosphorylase B"/>
    <property type="match status" value="2"/>
</dbReference>
<keyword evidence="4" id="KW-1185">Reference proteome</keyword>
<dbReference type="InterPro" id="IPR001296">
    <property type="entry name" value="Glyco_trans_1"/>
</dbReference>